<dbReference type="Gene3D" id="2.10.109.10">
    <property type="entry name" value="Umud Fragment, subunit A"/>
    <property type="match status" value="1"/>
</dbReference>
<dbReference type="Pfam" id="PF00717">
    <property type="entry name" value="Peptidase_S24"/>
    <property type="match status" value="1"/>
</dbReference>
<evidence type="ECO:0000313" key="3">
    <source>
        <dbReference type="Proteomes" id="UP000018853"/>
    </source>
</evidence>
<protein>
    <recommendedName>
        <fullName evidence="1">Peptidase S24/S26A/S26B/S26C domain-containing protein</fullName>
    </recommendedName>
</protein>
<evidence type="ECO:0000259" key="1">
    <source>
        <dbReference type="Pfam" id="PF00717"/>
    </source>
</evidence>
<dbReference type="SUPFAM" id="SSF51306">
    <property type="entry name" value="LexA/Signal peptidase"/>
    <property type="match status" value="1"/>
</dbReference>
<dbReference type="InterPro" id="IPR036286">
    <property type="entry name" value="LexA/Signal_pep-like_sf"/>
</dbReference>
<evidence type="ECO:0000313" key="2">
    <source>
        <dbReference type="EMBL" id="ETJ15889.1"/>
    </source>
</evidence>
<organism evidence="2 3">
    <name type="scientific">Escherichia coli DORA_A_5_14_21</name>
    <dbReference type="NCBI Taxonomy" id="1403943"/>
    <lineage>
        <taxon>Bacteria</taxon>
        <taxon>Pseudomonadati</taxon>
        <taxon>Pseudomonadota</taxon>
        <taxon>Gammaproteobacteria</taxon>
        <taxon>Enterobacterales</taxon>
        <taxon>Enterobacteriaceae</taxon>
        <taxon>Escherichia</taxon>
    </lineage>
</organism>
<dbReference type="InterPro" id="IPR015927">
    <property type="entry name" value="Peptidase_S24_S26A/B/C"/>
</dbReference>
<dbReference type="Proteomes" id="UP000018853">
    <property type="component" value="Unassembled WGS sequence"/>
</dbReference>
<gene>
    <name evidence="2" type="ORF">Q609_ECAC02367G0002</name>
</gene>
<dbReference type="EMBL" id="AZLZ01002367">
    <property type="protein sequence ID" value="ETJ15889.1"/>
    <property type="molecule type" value="Genomic_DNA"/>
</dbReference>
<feature type="non-terminal residue" evidence="2">
    <location>
        <position position="28"/>
    </location>
</feature>
<feature type="domain" description="Peptidase S24/S26A/S26B/S26C" evidence="1">
    <location>
        <begin position="1"/>
        <end position="27"/>
    </location>
</feature>
<accession>W1WHJ8</accession>
<proteinExistence type="predicted"/>
<dbReference type="AlphaFoldDB" id="W1WHJ8"/>
<name>W1WHJ8_ECOLX</name>
<comment type="caution">
    <text evidence="2">The sequence shown here is derived from an EMBL/GenBank/DDBJ whole genome shotgun (WGS) entry which is preliminary data.</text>
</comment>
<reference evidence="2 3" key="1">
    <citation type="submission" date="2013-12" db="EMBL/GenBank/DDBJ databases">
        <title>A Varibaculum cambriense genome reconstructed from a premature infant gut community with otherwise low bacterial novelty that shifts toward anaerobic metabolism during the third week of life.</title>
        <authorList>
            <person name="Brown C.T."/>
            <person name="Sharon I."/>
            <person name="Thomas B.C."/>
            <person name="Castelle C.J."/>
            <person name="Morowitz M.J."/>
            <person name="Banfield J.F."/>
        </authorList>
    </citation>
    <scope>NUCLEOTIDE SEQUENCE [LARGE SCALE GENOMIC DNA]</scope>
    <source>
        <strain evidence="3">DORA_A_5_14_21</strain>
    </source>
</reference>
<sequence>MLEVHGDSMIEAAICDGDWVVVRRSEEH</sequence>